<reference evidence="2 3" key="4">
    <citation type="journal article" date="2011" name="BMC Genomics">
        <title>RNA-Seq improves annotation of protein-coding genes in the cucumber genome.</title>
        <authorList>
            <person name="Li Z."/>
            <person name="Zhang Z."/>
            <person name="Yan P."/>
            <person name="Huang S."/>
            <person name="Fei Z."/>
            <person name="Lin K."/>
        </authorList>
    </citation>
    <scope>NUCLEOTIDE SEQUENCE [LARGE SCALE GENOMIC DNA]</scope>
    <source>
        <strain evidence="3">cv. 9930</strain>
    </source>
</reference>
<keyword evidence="3" id="KW-1185">Reference proteome</keyword>
<dbReference type="Proteomes" id="UP000029981">
    <property type="component" value="Chromosome 6"/>
</dbReference>
<dbReference type="EMBL" id="CM002927">
    <property type="protein sequence ID" value="KGN47868.1"/>
    <property type="molecule type" value="Genomic_DNA"/>
</dbReference>
<reference evidence="2 3" key="3">
    <citation type="journal article" date="2010" name="BMC Genomics">
        <title>Transcriptome sequencing and comparative analysis of cucumber flowers with different sex types.</title>
        <authorList>
            <person name="Guo S."/>
            <person name="Zheng Y."/>
            <person name="Joung J.G."/>
            <person name="Liu S."/>
            <person name="Zhang Z."/>
            <person name="Crasta O.R."/>
            <person name="Sobral B.W."/>
            <person name="Xu Y."/>
            <person name="Huang S."/>
            <person name="Fei Z."/>
        </authorList>
    </citation>
    <scope>NUCLEOTIDE SEQUENCE [LARGE SCALE GENOMIC DNA]</scope>
    <source>
        <strain evidence="3">cv. 9930</strain>
    </source>
</reference>
<reference evidence="2 3" key="1">
    <citation type="journal article" date="2009" name="Nat. Genet.">
        <title>The genome of the cucumber, Cucumis sativus L.</title>
        <authorList>
            <person name="Huang S."/>
            <person name="Li R."/>
            <person name="Zhang Z."/>
            <person name="Li L."/>
            <person name="Gu X."/>
            <person name="Fan W."/>
            <person name="Lucas W.J."/>
            <person name="Wang X."/>
            <person name="Xie B."/>
            <person name="Ni P."/>
            <person name="Ren Y."/>
            <person name="Zhu H."/>
            <person name="Li J."/>
            <person name="Lin K."/>
            <person name="Jin W."/>
            <person name="Fei Z."/>
            <person name="Li G."/>
            <person name="Staub J."/>
            <person name="Kilian A."/>
            <person name="van der Vossen E.A."/>
            <person name="Wu Y."/>
            <person name="Guo J."/>
            <person name="He J."/>
            <person name="Jia Z."/>
            <person name="Ren Y."/>
            <person name="Tian G."/>
            <person name="Lu Y."/>
            <person name="Ruan J."/>
            <person name="Qian W."/>
            <person name="Wang M."/>
            <person name="Huang Q."/>
            <person name="Li B."/>
            <person name="Xuan Z."/>
            <person name="Cao J."/>
            <person name="Asan"/>
            <person name="Wu Z."/>
            <person name="Zhang J."/>
            <person name="Cai Q."/>
            <person name="Bai Y."/>
            <person name="Zhao B."/>
            <person name="Han Y."/>
            <person name="Li Y."/>
            <person name="Li X."/>
            <person name="Wang S."/>
            <person name="Shi Q."/>
            <person name="Liu S."/>
            <person name="Cho W.K."/>
            <person name="Kim J.Y."/>
            <person name="Xu Y."/>
            <person name="Heller-Uszynska K."/>
            <person name="Miao H."/>
            <person name="Cheng Z."/>
            <person name="Zhang S."/>
            <person name="Wu J."/>
            <person name="Yang Y."/>
            <person name="Kang H."/>
            <person name="Li M."/>
            <person name="Liang H."/>
            <person name="Ren X."/>
            <person name="Shi Z."/>
            <person name="Wen M."/>
            <person name="Jian M."/>
            <person name="Yang H."/>
            <person name="Zhang G."/>
            <person name="Yang Z."/>
            <person name="Chen R."/>
            <person name="Liu S."/>
            <person name="Li J."/>
            <person name="Ma L."/>
            <person name="Liu H."/>
            <person name="Zhou Y."/>
            <person name="Zhao J."/>
            <person name="Fang X."/>
            <person name="Li G."/>
            <person name="Fang L."/>
            <person name="Li Y."/>
            <person name="Liu D."/>
            <person name="Zheng H."/>
            <person name="Zhang Y."/>
            <person name="Qin N."/>
            <person name="Li Z."/>
            <person name="Yang G."/>
            <person name="Yang S."/>
            <person name="Bolund L."/>
            <person name="Kristiansen K."/>
            <person name="Zheng H."/>
            <person name="Li S."/>
            <person name="Zhang X."/>
            <person name="Yang H."/>
            <person name="Wang J."/>
            <person name="Sun R."/>
            <person name="Zhang B."/>
            <person name="Jiang S."/>
            <person name="Wang J."/>
            <person name="Du Y."/>
            <person name="Li S."/>
        </authorList>
    </citation>
    <scope>NUCLEOTIDE SEQUENCE [LARGE SCALE GENOMIC DNA]</scope>
    <source>
        <strain evidence="3">cv. 9930</strain>
    </source>
</reference>
<evidence type="ECO:0000313" key="3">
    <source>
        <dbReference type="Proteomes" id="UP000029981"/>
    </source>
</evidence>
<organism evidence="2 3">
    <name type="scientific">Cucumis sativus</name>
    <name type="common">Cucumber</name>
    <dbReference type="NCBI Taxonomy" id="3659"/>
    <lineage>
        <taxon>Eukaryota</taxon>
        <taxon>Viridiplantae</taxon>
        <taxon>Streptophyta</taxon>
        <taxon>Embryophyta</taxon>
        <taxon>Tracheophyta</taxon>
        <taxon>Spermatophyta</taxon>
        <taxon>Magnoliopsida</taxon>
        <taxon>eudicotyledons</taxon>
        <taxon>Gunneridae</taxon>
        <taxon>Pentapetalae</taxon>
        <taxon>rosids</taxon>
        <taxon>fabids</taxon>
        <taxon>Cucurbitales</taxon>
        <taxon>Cucurbitaceae</taxon>
        <taxon>Benincaseae</taxon>
        <taxon>Cucumis</taxon>
    </lineage>
</organism>
<evidence type="ECO:0000256" key="1">
    <source>
        <dbReference type="SAM" id="MobiDB-lite"/>
    </source>
</evidence>
<sequence>MYRDSHSKLQTQSSVLIEASHSSQTAEQVIGASNQLSVNMKDKLIRREKSVDNQPLRSGHSVSPKKARKDIKTCHKSILHNLKQWRTQTGFLSSLM</sequence>
<reference evidence="2 3" key="2">
    <citation type="journal article" date="2009" name="PLoS ONE">
        <title>An integrated genetic and cytogenetic map of the cucumber genome.</title>
        <authorList>
            <person name="Ren Y."/>
            <person name="Zhang Z."/>
            <person name="Liu J."/>
            <person name="Staub J.E."/>
            <person name="Han Y."/>
            <person name="Cheng Z."/>
            <person name="Li X."/>
            <person name="Lu J."/>
            <person name="Miao H."/>
            <person name="Kang H."/>
            <person name="Xie B."/>
            <person name="Gu X."/>
            <person name="Wang X."/>
            <person name="Du Y."/>
            <person name="Jin W."/>
            <person name="Huang S."/>
        </authorList>
    </citation>
    <scope>NUCLEOTIDE SEQUENCE [LARGE SCALE GENOMIC DNA]</scope>
    <source>
        <strain evidence="3">cv. 9930</strain>
    </source>
</reference>
<evidence type="ECO:0000313" key="2">
    <source>
        <dbReference type="EMBL" id="KGN47868.1"/>
    </source>
</evidence>
<dbReference type="Gramene" id="KGN47868">
    <property type="protein sequence ID" value="KGN47868"/>
    <property type="gene ID" value="Csa_6G408270"/>
</dbReference>
<gene>
    <name evidence="2" type="ORF">Csa_6G408270</name>
</gene>
<protein>
    <submittedName>
        <fullName evidence="2">Uncharacterized protein</fullName>
    </submittedName>
</protein>
<dbReference type="AlphaFoldDB" id="A0A0A0KE94"/>
<name>A0A0A0KE94_CUCSA</name>
<proteinExistence type="predicted"/>
<feature type="region of interest" description="Disordered" evidence="1">
    <location>
        <begin position="46"/>
        <end position="69"/>
    </location>
</feature>
<accession>A0A0A0KE94</accession>